<comment type="subcellular location">
    <subcellularLocation>
        <location evidence="1">Nucleus</location>
    </subcellularLocation>
</comment>
<dbReference type="InterPro" id="IPR051979">
    <property type="entry name" value="B-box_zinc_finger"/>
</dbReference>
<evidence type="ECO:0000256" key="9">
    <source>
        <dbReference type="PROSITE-ProRule" id="PRU00024"/>
    </source>
</evidence>
<feature type="domain" description="B box-type" evidence="11">
    <location>
        <begin position="163"/>
        <end position="210"/>
    </location>
</feature>
<dbReference type="Proteomes" id="UP000298416">
    <property type="component" value="Unassembled WGS sequence"/>
</dbReference>
<keyword evidence="5" id="KW-0862">Zinc</keyword>
<evidence type="ECO:0000256" key="8">
    <source>
        <dbReference type="ARBA" id="ARBA00023242"/>
    </source>
</evidence>
<evidence type="ECO:0000313" key="13">
    <source>
        <dbReference type="Proteomes" id="UP000298416"/>
    </source>
</evidence>
<feature type="compositionally biased region" description="Polar residues" evidence="10">
    <location>
        <begin position="289"/>
        <end position="301"/>
    </location>
</feature>
<evidence type="ECO:0000256" key="2">
    <source>
        <dbReference type="ARBA" id="ARBA00022723"/>
    </source>
</evidence>
<dbReference type="GO" id="GO:0006355">
    <property type="term" value="P:regulation of DNA-templated transcription"/>
    <property type="evidence" value="ECO:0007669"/>
    <property type="project" value="TreeGrafter"/>
</dbReference>
<dbReference type="PANTHER" id="PTHR31832:SF41">
    <property type="entry name" value="B-BOX ZINC FINGER PROTEIN 24"/>
    <property type="match status" value="1"/>
</dbReference>
<reference evidence="12" key="2">
    <citation type="submission" date="2020-08" db="EMBL/GenBank/DDBJ databases">
        <title>Plant Genome Project.</title>
        <authorList>
            <person name="Zhang R.-G."/>
        </authorList>
    </citation>
    <scope>NUCLEOTIDE SEQUENCE</scope>
    <source>
        <strain evidence="12">Huo1</strain>
        <tissue evidence="12">Leaf</tissue>
    </source>
</reference>
<evidence type="ECO:0000256" key="3">
    <source>
        <dbReference type="ARBA" id="ARBA00022737"/>
    </source>
</evidence>
<gene>
    <name evidence="12" type="ORF">SASPL_104960</name>
</gene>
<evidence type="ECO:0000256" key="6">
    <source>
        <dbReference type="ARBA" id="ARBA00023015"/>
    </source>
</evidence>
<evidence type="ECO:0000256" key="4">
    <source>
        <dbReference type="ARBA" id="ARBA00022771"/>
    </source>
</evidence>
<evidence type="ECO:0000256" key="5">
    <source>
        <dbReference type="ARBA" id="ARBA00022833"/>
    </source>
</evidence>
<dbReference type="PANTHER" id="PTHR31832">
    <property type="entry name" value="B-BOX ZINC FINGER PROTEIN 22"/>
    <property type="match status" value="1"/>
</dbReference>
<keyword evidence="4 9" id="KW-0863">Zinc-finger</keyword>
<dbReference type="PROSITE" id="PS50119">
    <property type="entry name" value="ZF_BBOX"/>
    <property type="match status" value="2"/>
</dbReference>
<name>A0A8X8YI60_SALSN</name>
<dbReference type="CDD" id="cd19821">
    <property type="entry name" value="Bbox1_BBX-like"/>
    <property type="match status" value="2"/>
</dbReference>
<dbReference type="SMART" id="SM00336">
    <property type="entry name" value="BBOX"/>
    <property type="match status" value="2"/>
</dbReference>
<dbReference type="EMBL" id="PNBA02000002">
    <property type="protein sequence ID" value="KAG6433350.1"/>
    <property type="molecule type" value="Genomic_DNA"/>
</dbReference>
<feature type="region of interest" description="Disordered" evidence="10">
    <location>
        <begin position="278"/>
        <end position="301"/>
    </location>
</feature>
<keyword evidence="8" id="KW-0539">Nucleus</keyword>
<keyword evidence="2" id="KW-0479">Metal-binding</keyword>
<keyword evidence="7" id="KW-0804">Transcription</keyword>
<feature type="domain" description="B box-type" evidence="11">
    <location>
        <begin position="215"/>
        <end position="262"/>
    </location>
</feature>
<dbReference type="GO" id="GO:0005634">
    <property type="term" value="C:nucleus"/>
    <property type="evidence" value="ECO:0007669"/>
    <property type="project" value="UniProtKB-SubCell"/>
</dbReference>
<dbReference type="InterPro" id="IPR000315">
    <property type="entry name" value="Znf_B-box"/>
</dbReference>
<dbReference type="AlphaFoldDB" id="A0A8X8YI60"/>
<organism evidence="12">
    <name type="scientific">Salvia splendens</name>
    <name type="common">Scarlet sage</name>
    <dbReference type="NCBI Taxonomy" id="180675"/>
    <lineage>
        <taxon>Eukaryota</taxon>
        <taxon>Viridiplantae</taxon>
        <taxon>Streptophyta</taxon>
        <taxon>Embryophyta</taxon>
        <taxon>Tracheophyta</taxon>
        <taxon>Spermatophyta</taxon>
        <taxon>Magnoliopsida</taxon>
        <taxon>eudicotyledons</taxon>
        <taxon>Gunneridae</taxon>
        <taxon>Pentapetalae</taxon>
        <taxon>asterids</taxon>
        <taxon>lamiids</taxon>
        <taxon>Lamiales</taxon>
        <taxon>Lamiaceae</taxon>
        <taxon>Nepetoideae</taxon>
        <taxon>Mentheae</taxon>
        <taxon>Salviinae</taxon>
        <taxon>Salvia</taxon>
        <taxon>Salvia subgen. Calosphace</taxon>
        <taxon>core Calosphace</taxon>
    </lineage>
</organism>
<protein>
    <recommendedName>
        <fullName evidence="11">B box-type domain-containing protein</fullName>
    </recommendedName>
</protein>
<evidence type="ECO:0000256" key="7">
    <source>
        <dbReference type="ARBA" id="ARBA00023163"/>
    </source>
</evidence>
<evidence type="ECO:0000313" key="12">
    <source>
        <dbReference type="EMBL" id="KAG6433350.1"/>
    </source>
</evidence>
<keyword evidence="13" id="KW-1185">Reference proteome</keyword>
<keyword evidence="6" id="KW-0805">Transcription regulation</keyword>
<evidence type="ECO:0000256" key="1">
    <source>
        <dbReference type="ARBA" id="ARBA00004123"/>
    </source>
</evidence>
<dbReference type="Pfam" id="PF00643">
    <property type="entry name" value="zf-B_box"/>
    <property type="match status" value="2"/>
</dbReference>
<evidence type="ECO:0000259" key="11">
    <source>
        <dbReference type="PROSITE" id="PS50119"/>
    </source>
</evidence>
<dbReference type="GO" id="GO:0008270">
    <property type="term" value="F:zinc ion binding"/>
    <property type="evidence" value="ECO:0007669"/>
    <property type="project" value="UniProtKB-KW"/>
</dbReference>
<sequence>MQDCVKYAERAMAKAKEKMLKFLLHLPKPNMMLRKNKVGPMISPPIQKQNEILLERENSLSFGGRDGEYLQARRVVLSSYHLINGGTNRDTFKQKMKSSFKGVSRQAGAAVRTRVGVRVYRVTVACPWSGRSGELVAFSIWDFVCGANCEEGCCKNPIFDCEKMKIQCDVCEKAPATVICCADEAALCAKCDVEVHAANKLASKHQRLLLQCLSNKLPRCDICQEKPAFIFCVEDRALFCKDCDEPIHSANSRAANHQRFLATGIRVALGNACNEGNVKSELDPKPPKSISQQIGQKSTPLHVSGLTSSSWGVDELLQFSDYSSSDKKEQPDFTELDWLTDISYFGEQVCPEVLSAAEVPQLPTSQPSSMISFRQPKSYSPYKKPRIEVLDDDEEFFTVPDLG</sequence>
<evidence type="ECO:0000256" key="10">
    <source>
        <dbReference type="SAM" id="MobiDB-lite"/>
    </source>
</evidence>
<dbReference type="Gene3D" id="3.30.160.60">
    <property type="entry name" value="Classic Zinc Finger"/>
    <property type="match status" value="1"/>
</dbReference>
<accession>A0A8X8YI60</accession>
<proteinExistence type="predicted"/>
<keyword evidence="3" id="KW-0677">Repeat</keyword>
<dbReference type="GO" id="GO:0009640">
    <property type="term" value="P:photomorphogenesis"/>
    <property type="evidence" value="ECO:0007669"/>
    <property type="project" value="TreeGrafter"/>
</dbReference>
<reference evidence="12" key="1">
    <citation type="submission" date="2018-01" db="EMBL/GenBank/DDBJ databases">
        <authorList>
            <person name="Mao J.F."/>
        </authorList>
    </citation>
    <scope>NUCLEOTIDE SEQUENCE</scope>
    <source>
        <strain evidence="12">Huo1</strain>
        <tissue evidence="12">Leaf</tissue>
    </source>
</reference>
<dbReference type="InterPro" id="IPR049808">
    <property type="entry name" value="CONSTANS-like_Bbox1"/>
</dbReference>
<comment type="caution">
    <text evidence="12">The sequence shown here is derived from an EMBL/GenBank/DDBJ whole genome shotgun (WGS) entry which is preliminary data.</text>
</comment>